<dbReference type="PANTHER" id="PTHR20982:SF3">
    <property type="entry name" value="MITOCHONDRIAL RIBOSOME RECYCLING FACTOR PSEUDO 1"/>
    <property type="match status" value="1"/>
</dbReference>
<proteinExistence type="inferred from homology"/>
<dbReference type="Proteomes" id="UP000232222">
    <property type="component" value="Chromosome"/>
</dbReference>
<dbReference type="Gene3D" id="1.10.132.20">
    <property type="entry name" value="Ribosome-recycling factor"/>
    <property type="match status" value="1"/>
</dbReference>
<name>A0A2K8NV85_9MOLU</name>
<dbReference type="GO" id="GO:0005737">
    <property type="term" value="C:cytoplasm"/>
    <property type="evidence" value="ECO:0007669"/>
    <property type="project" value="UniProtKB-SubCell"/>
</dbReference>
<evidence type="ECO:0000256" key="2">
    <source>
        <dbReference type="ARBA" id="ARBA00022917"/>
    </source>
</evidence>
<evidence type="ECO:0000313" key="4">
    <source>
        <dbReference type="EMBL" id="ATZ16543.1"/>
    </source>
</evidence>
<dbReference type="FunFam" id="3.30.1360.40:FF:000001">
    <property type="entry name" value="Ribosome-recycling factor"/>
    <property type="match status" value="1"/>
</dbReference>
<protein>
    <recommendedName>
        <fullName evidence="3">Ribosome-recycling factor</fullName>
        <shortName evidence="3">RRF</shortName>
    </recommendedName>
    <alternativeName>
        <fullName evidence="3">Ribosome-releasing factor</fullName>
    </alternativeName>
</protein>
<comment type="subcellular location">
    <subcellularLocation>
        <location evidence="3">Cytoplasm</location>
    </subcellularLocation>
</comment>
<keyword evidence="2 3" id="KW-0648">Protein biosynthesis</keyword>
<dbReference type="InterPro" id="IPR023584">
    <property type="entry name" value="Ribosome_recyc_fac_dom"/>
</dbReference>
<dbReference type="GO" id="GO:0043023">
    <property type="term" value="F:ribosomal large subunit binding"/>
    <property type="evidence" value="ECO:0007669"/>
    <property type="project" value="TreeGrafter"/>
</dbReference>
<organism evidence="4 5">
    <name type="scientific">Entomoplasma freundtii</name>
    <dbReference type="NCBI Taxonomy" id="74700"/>
    <lineage>
        <taxon>Bacteria</taxon>
        <taxon>Bacillati</taxon>
        <taxon>Mycoplasmatota</taxon>
        <taxon>Mollicutes</taxon>
        <taxon>Entomoplasmatales</taxon>
        <taxon>Entomoplasmataceae</taxon>
        <taxon>Entomoplasma</taxon>
    </lineage>
</organism>
<keyword evidence="5" id="KW-1185">Reference proteome</keyword>
<dbReference type="KEGG" id="efr:EFREU_v1c05220"/>
<dbReference type="OrthoDB" id="9804006at2"/>
<dbReference type="EMBL" id="CP024962">
    <property type="protein sequence ID" value="ATZ16543.1"/>
    <property type="molecule type" value="Genomic_DNA"/>
</dbReference>
<dbReference type="SUPFAM" id="SSF55194">
    <property type="entry name" value="Ribosome recycling factor, RRF"/>
    <property type="match status" value="1"/>
</dbReference>
<dbReference type="Pfam" id="PF01765">
    <property type="entry name" value="RRF"/>
    <property type="match status" value="1"/>
</dbReference>
<sequence>MDNLDQLLKNSEKTMSQVVESWDKNMAKIRTGKANNSMLDSVIVNYYGTPTPLLQLAQVNTPEPNIITVRPYDRQQMSEFVGGINRANLGLTPVADAEIIRITIPPLTEQVRKDSVKKMWKELENFKVHIRNERRYFIDKVKKSDLSEDVVKEAEKHIQDLTNKYTKMLDNKTKDKEKTLMTI</sequence>
<dbReference type="InterPro" id="IPR036191">
    <property type="entry name" value="RRF_sf"/>
</dbReference>
<dbReference type="Gene3D" id="3.30.1360.40">
    <property type="match status" value="1"/>
</dbReference>
<dbReference type="PANTHER" id="PTHR20982">
    <property type="entry name" value="RIBOSOME RECYCLING FACTOR"/>
    <property type="match status" value="1"/>
</dbReference>
<reference evidence="4 5" key="1">
    <citation type="submission" date="2017-11" db="EMBL/GenBank/DDBJ databases">
        <title>Genome sequence of Entomoplasma freundtii BARC 318 (ATCC 51999).</title>
        <authorList>
            <person name="Lo W.-S."/>
            <person name="Gasparich G.E."/>
            <person name="Kuo C.-H."/>
        </authorList>
    </citation>
    <scope>NUCLEOTIDE SEQUENCE [LARGE SCALE GENOMIC DNA]</scope>
    <source>
        <strain evidence="4 5">BARC 318</strain>
    </source>
</reference>
<comment type="similarity">
    <text evidence="1 3">Belongs to the RRF family.</text>
</comment>
<dbReference type="InterPro" id="IPR002661">
    <property type="entry name" value="Ribosome_recyc_fac"/>
</dbReference>
<comment type="function">
    <text evidence="3">Responsible for the release of ribosomes from messenger RNA at the termination of protein biosynthesis. May increase the efficiency of translation by recycling ribosomes from one round of translation to another.</text>
</comment>
<dbReference type="NCBIfam" id="TIGR00496">
    <property type="entry name" value="frr"/>
    <property type="match status" value="1"/>
</dbReference>
<dbReference type="AlphaFoldDB" id="A0A2K8NV85"/>
<dbReference type="RefSeq" id="WP_100609570.1">
    <property type="nucleotide sequence ID" value="NZ_CP024962.1"/>
</dbReference>
<evidence type="ECO:0000256" key="1">
    <source>
        <dbReference type="ARBA" id="ARBA00005912"/>
    </source>
</evidence>
<keyword evidence="3" id="KW-0963">Cytoplasm</keyword>
<accession>A0A2K8NV85</accession>
<dbReference type="HAMAP" id="MF_00040">
    <property type="entry name" value="RRF"/>
    <property type="match status" value="1"/>
</dbReference>
<dbReference type="GO" id="GO:0006415">
    <property type="term" value="P:translational termination"/>
    <property type="evidence" value="ECO:0007669"/>
    <property type="project" value="UniProtKB-UniRule"/>
</dbReference>
<evidence type="ECO:0000256" key="3">
    <source>
        <dbReference type="HAMAP-Rule" id="MF_00040"/>
    </source>
</evidence>
<evidence type="ECO:0000313" key="5">
    <source>
        <dbReference type="Proteomes" id="UP000232222"/>
    </source>
</evidence>
<gene>
    <name evidence="3 4" type="primary">frr</name>
    <name evidence="4" type="ORF">EFREU_v1c05220</name>
</gene>